<reference evidence="3 4" key="1">
    <citation type="submission" date="2019-03" db="EMBL/GenBank/DDBJ databases">
        <title>Genomic Encyclopedia of Type Strains, Phase IV (KMG-IV): sequencing the most valuable type-strain genomes for metagenomic binning, comparative biology and taxonomic classification.</title>
        <authorList>
            <person name="Goeker M."/>
        </authorList>
    </citation>
    <scope>NUCLEOTIDE SEQUENCE [LARGE SCALE GENOMIC DNA]</scope>
    <source>
        <strain evidence="3 4">DSM 19377</strain>
    </source>
</reference>
<dbReference type="Proteomes" id="UP000295416">
    <property type="component" value="Unassembled WGS sequence"/>
</dbReference>
<feature type="domain" description="SpoVT-AbrB" evidence="2">
    <location>
        <begin position="24"/>
        <end position="67"/>
    </location>
</feature>
<evidence type="ECO:0000256" key="1">
    <source>
        <dbReference type="PROSITE-ProRule" id="PRU01076"/>
    </source>
</evidence>
<sequence length="135" mass="15555">MTLTMDNVLSETRLRQMRSEPINAKQISVSEKRQITIPKRFFDQLGIGEELICELRGNEIVLRKVPKESDFSENVLKDLVKEGYEGEQLLSEFRKRKAQIRPTVEHLIREADQAAGQFTGTDDKETKVLFGDVME</sequence>
<evidence type="ECO:0000259" key="2">
    <source>
        <dbReference type="PROSITE" id="PS51740"/>
    </source>
</evidence>
<organism evidence="3 4">
    <name type="scientific">Scopulibacillus darangshiensis</name>
    <dbReference type="NCBI Taxonomy" id="442528"/>
    <lineage>
        <taxon>Bacteria</taxon>
        <taxon>Bacillati</taxon>
        <taxon>Bacillota</taxon>
        <taxon>Bacilli</taxon>
        <taxon>Bacillales</taxon>
        <taxon>Sporolactobacillaceae</taxon>
        <taxon>Scopulibacillus</taxon>
    </lineage>
</organism>
<dbReference type="SUPFAM" id="SSF89447">
    <property type="entry name" value="AbrB/MazE/MraZ-like"/>
    <property type="match status" value="1"/>
</dbReference>
<dbReference type="RefSeq" id="WP_207902946.1">
    <property type="nucleotide sequence ID" value="NZ_SLXK01000013.1"/>
</dbReference>
<dbReference type="InterPro" id="IPR037914">
    <property type="entry name" value="SpoVT-AbrB_sf"/>
</dbReference>
<dbReference type="SMART" id="SM00966">
    <property type="entry name" value="SpoVT_AbrB"/>
    <property type="match status" value="1"/>
</dbReference>
<dbReference type="InterPro" id="IPR007159">
    <property type="entry name" value="SpoVT-AbrB_dom"/>
</dbReference>
<keyword evidence="4" id="KW-1185">Reference proteome</keyword>
<proteinExistence type="predicted"/>
<protein>
    <recommendedName>
        <fullName evidence="2">SpoVT-AbrB domain-containing protein</fullName>
    </recommendedName>
</protein>
<keyword evidence="1" id="KW-0238">DNA-binding</keyword>
<comment type="caution">
    <text evidence="3">The sequence shown here is derived from an EMBL/GenBank/DDBJ whole genome shotgun (WGS) entry which is preliminary data.</text>
</comment>
<evidence type="ECO:0000313" key="4">
    <source>
        <dbReference type="Proteomes" id="UP000295416"/>
    </source>
</evidence>
<dbReference type="Gene3D" id="2.10.260.10">
    <property type="match status" value="1"/>
</dbReference>
<gene>
    <name evidence="3" type="ORF">EV207_11388</name>
</gene>
<dbReference type="PROSITE" id="PS51740">
    <property type="entry name" value="SPOVT_ABRB"/>
    <property type="match status" value="1"/>
</dbReference>
<dbReference type="EMBL" id="SLXK01000013">
    <property type="protein sequence ID" value="TCP29052.1"/>
    <property type="molecule type" value="Genomic_DNA"/>
</dbReference>
<accession>A0A4R2P332</accession>
<evidence type="ECO:0000313" key="3">
    <source>
        <dbReference type="EMBL" id="TCP29052.1"/>
    </source>
</evidence>
<dbReference type="GO" id="GO:0003677">
    <property type="term" value="F:DNA binding"/>
    <property type="evidence" value="ECO:0007669"/>
    <property type="project" value="UniProtKB-UniRule"/>
</dbReference>
<dbReference type="Pfam" id="PF04014">
    <property type="entry name" value="MazE_antitoxin"/>
    <property type="match status" value="1"/>
</dbReference>
<name>A0A4R2P332_9BACL</name>
<dbReference type="AlphaFoldDB" id="A0A4R2P332"/>